<dbReference type="AlphaFoldDB" id="A0A5M3MYL7"/>
<accession>A0A5M3MYL7</accession>
<reference evidence="2" key="1">
    <citation type="journal article" date="2012" name="Science">
        <title>The Paleozoic origin of enzymatic lignin decomposition reconstructed from 31 fungal genomes.</title>
        <authorList>
            <person name="Floudas D."/>
            <person name="Binder M."/>
            <person name="Riley R."/>
            <person name="Barry K."/>
            <person name="Blanchette R.A."/>
            <person name="Henrissat B."/>
            <person name="Martinez A.T."/>
            <person name="Otillar R."/>
            <person name="Spatafora J.W."/>
            <person name="Yadav J.S."/>
            <person name="Aerts A."/>
            <person name="Benoit I."/>
            <person name="Boyd A."/>
            <person name="Carlson A."/>
            <person name="Copeland A."/>
            <person name="Coutinho P.M."/>
            <person name="de Vries R.P."/>
            <person name="Ferreira P."/>
            <person name="Findley K."/>
            <person name="Foster B."/>
            <person name="Gaskell J."/>
            <person name="Glotzer D."/>
            <person name="Gorecki P."/>
            <person name="Heitman J."/>
            <person name="Hesse C."/>
            <person name="Hori C."/>
            <person name="Igarashi K."/>
            <person name="Jurgens J.A."/>
            <person name="Kallen N."/>
            <person name="Kersten P."/>
            <person name="Kohler A."/>
            <person name="Kuees U."/>
            <person name="Kumar T.K.A."/>
            <person name="Kuo A."/>
            <person name="LaButti K."/>
            <person name="Larrondo L.F."/>
            <person name="Lindquist E."/>
            <person name="Ling A."/>
            <person name="Lombard V."/>
            <person name="Lucas S."/>
            <person name="Lundell T."/>
            <person name="Martin R."/>
            <person name="McLaughlin D.J."/>
            <person name="Morgenstern I."/>
            <person name="Morin E."/>
            <person name="Murat C."/>
            <person name="Nagy L.G."/>
            <person name="Nolan M."/>
            <person name="Ohm R.A."/>
            <person name="Patyshakuliyeva A."/>
            <person name="Rokas A."/>
            <person name="Ruiz-Duenas F.J."/>
            <person name="Sabat G."/>
            <person name="Salamov A."/>
            <person name="Samejima M."/>
            <person name="Schmutz J."/>
            <person name="Slot J.C."/>
            <person name="St John F."/>
            <person name="Stenlid J."/>
            <person name="Sun H."/>
            <person name="Sun S."/>
            <person name="Syed K."/>
            <person name="Tsang A."/>
            <person name="Wiebenga A."/>
            <person name="Young D."/>
            <person name="Pisabarro A."/>
            <person name="Eastwood D.C."/>
            <person name="Martin F."/>
            <person name="Cullen D."/>
            <person name="Grigoriev I.V."/>
            <person name="Hibbett D.S."/>
        </authorList>
    </citation>
    <scope>NUCLEOTIDE SEQUENCE [LARGE SCALE GENOMIC DNA]</scope>
    <source>
        <strain evidence="2">RWD-64-598 SS2</strain>
    </source>
</reference>
<dbReference type="RefSeq" id="XP_007765382.1">
    <property type="nucleotide sequence ID" value="XM_007767192.1"/>
</dbReference>
<evidence type="ECO:0000313" key="1">
    <source>
        <dbReference type="EMBL" id="EIW83735.1"/>
    </source>
</evidence>
<dbReference type="GeneID" id="19208846"/>
<sequence length="114" mass="12889">MPIGREVLGPPQGLVRSRGLQYQEATLGEVTRGIVNKLYRKRYPDTGARSHLDPSLRSTQNLKMKLSPDERTQLLAFKIYRNRSLACIGREFILDAAARNLKILTKLRSAPDVL</sequence>
<dbReference type="EMBL" id="JH711575">
    <property type="protein sequence ID" value="EIW83735.1"/>
    <property type="molecule type" value="Genomic_DNA"/>
</dbReference>
<evidence type="ECO:0000313" key="2">
    <source>
        <dbReference type="Proteomes" id="UP000053558"/>
    </source>
</evidence>
<dbReference type="KEGG" id="cput:CONPUDRAFT_70693"/>
<comment type="caution">
    <text evidence="1">The sequence shown here is derived from an EMBL/GenBank/DDBJ whole genome shotgun (WGS) entry which is preliminary data.</text>
</comment>
<dbReference type="Proteomes" id="UP000053558">
    <property type="component" value="Unassembled WGS sequence"/>
</dbReference>
<gene>
    <name evidence="1" type="ORF">CONPUDRAFT_70693</name>
</gene>
<keyword evidence="2" id="KW-1185">Reference proteome</keyword>
<name>A0A5M3MYL7_CONPW</name>
<proteinExistence type="predicted"/>
<organism evidence="1 2">
    <name type="scientific">Coniophora puteana (strain RWD-64-598)</name>
    <name type="common">Brown rot fungus</name>
    <dbReference type="NCBI Taxonomy" id="741705"/>
    <lineage>
        <taxon>Eukaryota</taxon>
        <taxon>Fungi</taxon>
        <taxon>Dikarya</taxon>
        <taxon>Basidiomycota</taxon>
        <taxon>Agaricomycotina</taxon>
        <taxon>Agaricomycetes</taxon>
        <taxon>Agaricomycetidae</taxon>
        <taxon>Boletales</taxon>
        <taxon>Coniophorineae</taxon>
        <taxon>Coniophoraceae</taxon>
        <taxon>Coniophora</taxon>
    </lineage>
</organism>
<protein>
    <submittedName>
        <fullName evidence="1">Uncharacterized protein</fullName>
    </submittedName>
</protein>